<sequence>MENQKKKVMVAIDESEYSRYALEWALQNLHDSIANKELIVFTAQPLSDYAYLYASAYGYTPPELIRSIQENQKKVALSLLEHAQDLCSKYGITAKTMTEAGDPKELICEAVEKSNVQLLVLGSHSRGAITRVFLGSVSNHCVQNVKCPVLVVKKPA</sequence>
<comment type="caution">
    <text evidence="2">The sequence shown here is derived from an EMBL/GenBank/DDBJ whole genome shotgun (WGS) entry which is preliminary data.</text>
</comment>
<dbReference type="Gene3D" id="3.40.50.620">
    <property type="entry name" value="HUPs"/>
    <property type="match status" value="1"/>
</dbReference>
<accession>A0A2U1ME93</accession>
<feature type="domain" description="UspA" evidence="1">
    <location>
        <begin position="6"/>
        <end position="153"/>
    </location>
</feature>
<dbReference type="STRING" id="35608.A0A2U1ME93"/>
<name>A0A2U1ME93_ARTAN</name>
<protein>
    <submittedName>
        <fullName evidence="2">Universal stress protein A</fullName>
    </submittedName>
</protein>
<dbReference type="InterPro" id="IPR006015">
    <property type="entry name" value="Universal_stress_UspA"/>
</dbReference>
<dbReference type="Pfam" id="PF00582">
    <property type="entry name" value="Usp"/>
    <property type="match status" value="1"/>
</dbReference>
<dbReference type="PANTHER" id="PTHR31964:SF113">
    <property type="entry name" value="USPA DOMAIN-CONTAINING PROTEIN"/>
    <property type="match status" value="1"/>
</dbReference>
<dbReference type="InterPro" id="IPR014729">
    <property type="entry name" value="Rossmann-like_a/b/a_fold"/>
</dbReference>
<dbReference type="InterPro" id="IPR006016">
    <property type="entry name" value="UspA"/>
</dbReference>
<gene>
    <name evidence="2" type="ORF">CTI12_AA390520</name>
</gene>
<organism evidence="2 3">
    <name type="scientific">Artemisia annua</name>
    <name type="common">Sweet wormwood</name>
    <dbReference type="NCBI Taxonomy" id="35608"/>
    <lineage>
        <taxon>Eukaryota</taxon>
        <taxon>Viridiplantae</taxon>
        <taxon>Streptophyta</taxon>
        <taxon>Embryophyta</taxon>
        <taxon>Tracheophyta</taxon>
        <taxon>Spermatophyta</taxon>
        <taxon>Magnoliopsida</taxon>
        <taxon>eudicotyledons</taxon>
        <taxon>Gunneridae</taxon>
        <taxon>Pentapetalae</taxon>
        <taxon>asterids</taxon>
        <taxon>campanulids</taxon>
        <taxon>Asterales</taxon>
        <taxon>Asteraceae</taxon>
        <taxon>Asteroideae</taxon>
        <taxon>Anthemideae</taxon>
        <taxon>Artemisiinae</taxon>
        <taxon>Artemisia</taxon>
    </lineage>
</organism>
<dbReference type="SUPFAM" id="SSF52402">
    <property type="entry name" value="Adenine nucleotide alpha hydrolases-like"/>
    <property type="match status" value="1"/>
</dbReference>
<evidence type="ECO:0000313" key="2">
    <source>
        <dbReference type="EMBL" id="PWA59557.1"/>
    </source>
</evidence>
<dbReference type="PANTHER" id="PTHR31964">
    <property type="entry name" value="ADENINE NUCLEOTIDE ALPHA HYDROLASES-LIKE SUPERFAMILY PROTEIN"/>
    <property type="match status" value="1"/>
</dbReference>
<proteinExistence type="predicted"/>
<reference evidence="2 3" key="1">
    <citation type="journal article" date="2018" name="Mol. Plant">
        <title>The genome of Artemisia annua provides insight into the evolution of Asteraceae family and artemisinin biosynthesis.</title>
        <authorList>
            <person name="Shen Q."/>
            <person name="Zhang L."/>
            <person name="Liao Z."/>
            <person name="Wang S."/>
            <person name="Yan T."/>
            <person name="Shi P."/>
            <person name="Liu M."/>
            <person name="Fu X."/>
            <person name="Pan Q."/>
            <person name="Wang Y."/>
            <person name="Lv Z."/>
            <person name="Lu X."/>
            <person name="Zhang F."/>
            <person name="Jiang W."/>
            <person name="Ma Y."/>
            <person name="Chen M."/>
            <person name="Hao X."/>
            <person name="Li L."/>
            <person name="Tang Y."/>
            <person name="Lv G."/>
            <person name="Zhou Y."/>
            <person name="Sun X."/>
            <person name="Brodelius P.E."/>
            <person name="Rose J.K.C."/>
            <person name="Tang K."/>
        </authorList>
    </citation>
    <scope>NUCLEOTIDE SEQUENCE [LARGE SCALE GENOMIC DNA]</scope>
    <source>
        <strain evidence="3">cv. Huhao1</strain>
        <tissue evidence="2">Leaf</tissue>
    </source>
</reference>
<dbReference type="OrthoDB" id="843225at2759"/>
<dbReference type="AlphaFoldDB" id="A0A2U1ME93"/>
<dbReference type="EMBL" id="PKPP01005589">
    <property type="protein sequence ID" value="PWA59557.1"/>
    <property type="molecule type" value="Genomic_DNA"/>
</dbReference>
<evidence type="ECO:0000259" key="1">
    <source>
        <dbReference type="Pfam" id="PF00582"/>
    </source>
</evidence>
<evidence type="ECO:0000313" key="3">
    <source>
        <dbReference type="Proteomes" id="UP000245207"/>
    </source>
</evidence>
<dbReference type="Proteomes" id="UP000245207">
    <property type="component" value="Unassembled WGS sequence"/>
</dbReference>
<dbReference type="CDD" id="cd23659">
    <property type="entry name" value="USP_At3g01520-like"/>
    <property type="match status" value="1"/>
</dbReference>
<keyword evidence="3" id="KW-1185">Reference proteome</keyword>
<dbReference type="PRINTS" id="PR01438">
    <property type="entry name" value="UNVRSLSTRESS"/>
</dbReference>